<accession>A0A097SSG0</accession>
<reference evidence="2 3" key="1">
    <citation type="journal article" date="2014" name="PLoS ONE">
        <title>An emerging Mycoplasma associated with trichomoniasis, vaginal infection and disease.</title>
        <authorList>
            <consortium name="Vaginal Microbiome Consortium"/>
            <person name="Fettweis J.M."/>
            <person name="Serrano M.G."/>
            <person name="Huang B."/>
            <person name="Brooks J.P."/>
            <person name="Glascock A.L."/>
            <person name="Sheth N.U."/>
            <person name="Strauss J.F.III."/>
            <person name="Jefferson K.K."/>
            <person name="Buck G.A."/>
        </authorList>
    </citation>
    <scope>NUCLEOTIDE SEQUENCE [LARGE SCALE GENOMIC DNA]</scope>
    <source>
        <strain evidence="2 3">VCU_M1</strain>
    </source>
</reference>
<dbReference type="HOGENOM" id="CLU_3041532_0_0_14"/>
<protein>
    <submittedName>
        <fullName evidence="2">Uncharacterized protein</fullName>
    </submittedName>
</protein>
<sequence length="54" mass="5952">MRNEKKFINLFSLVSAIATIGGVAIISSGTKTSVISSLKNKNNSIINNINWRTW</sequence>
<proteinExistence type="predicted"/>
<keyword evidence="1" id="KW-1133">Transmembrane helix</keyword>
<dbReference type="Proteomes" id="UP000030066">
    <property type="component" value="Chromosome"/>
</dbReference>
<keyword evidence="1" id="KW-0812">Transmembrane</keyword>
<dbReference type="KEGG" id="mgj:MGM1_1320"/>
<feature type="transmembrane region" description="Helical" evidence="1">
    <location>
        <begin position="7"/>
        <end position="26"/>
    </location>
</feature>
<organism evidence="2 3">
    <name type="scientific">Candidatus Malacoplasma girerdii</name>
    <dbReference type="NCBI Taxonomy" id="1318617"/>
    <lineage>
        <taxon>Bacteria</taxon>
        <taxon>Bacillati</taxon>
        <taxon>Mycoplasmatota</taxon>
        <taxon>Mycoplasmoidales</taxon>
        <taxon>Mycoplasmoidaceae</taxon>
        <taxon>Malacoplasma</taxon>
    </lineage>
</organism>
<dbReference type="STRING" id="1318617.MGM1_1320"/>
<keyword evidence="1" id="KW-0472">Membrane</keyword>
<evidence type="ECO:0000256" key="1">
    <source>
        <dbReference type="SAM" id="Phobius"/>
    </source>
</evidence>
<name>A0A097SSG0_9BACT</name>
<gene>
    <name evidence="2" type="ORF">MGM1_1320</name>
</gene>
<keyword evidence="3" id="KW-1185">Reference proteome</keyword>
<dbReference type="EMBL" id="CP007711">
    <property type="protein sequence ID" value="AIV03519.1"/>
    <property type="molecule type" value="Genomic_DNA"/>
</dbReference>
<evidence type="ECO:0000313" key="3">
    <source>
        <dbReference type="Proteomes" id="UP000030066"/>
    </source>
</evidence>
<dbReference type="AlphaFoldDB" id="A0A097SSG0"/>
<evidence type="ECO:0000313" key="2">
    <source>
        <dbReference type="EMBL" id="AIV03519.1"/>
    </source>
</evidence>